<feature type="chain" id="PRO_5033045247" evidence="3">
    <location>
        <begin position="37"/>
        <end position="401"/>
    </location>
</feature>
<dbReference type="Gene3D" id="3.40.50.1820">
    <property type="entry name" value="alpha/beta hydrolase"/>
    <property type="match status" value="1"/>
</dbReference>
<gene>
    <name evidence="4" type="ORF">AMAG_03682</name>
</gene>
<dbReference type="OrthoDB" id="5599003at2759"/>
<reference evidence="4 5" key="1">
    <citation type="submission" date="2009-11" db="EMBL/GenBank/DDBJ databases">
        <title>Annotation of Allomyces macrogynus ATCC 38327.</title>
        <authorList>
            <consortium name="The Broad Institute Genome Sequencing Platform"/>
            <person name="Russ C."/>
            <person name="Cuomo C."/>
            <person name="Burger G."/>
            <person name="Gray M.W."/>
            <person name="Holland P.W.H."/>
            <person name="King N."/>
            <person name="Lang F.B.F."/>
            <person name="Roger A.J."/>
            <person name="Ruiz-Trillo I."/>
            <person name="Young S.K."/>
            <person name="Zeng Q."/>
            <person name="Gargeya S."/>
            <person name="Fitzgerald M."/>
            <person name="Haas B."/>
            <person name="Abouelleil A."/>
            <person name="Alvarado L."/>
            <person name="Arachchi H.M."/>
            <person name="Berlin A."/>
            <person name="Chapman S.B."/>
            <person name="Gearin G."/>
            <person name="Goldberg J."/>
            <person name="Griggs A."/>
            <person name="Gujja S."/>
            <person name="Hansen M."/>
            <person name="Heiman D."/>
            <person name="Howarth C."/>
            <person name="Larimer J."/>
            <person name="Lui A."/>
            <person name="MacDonald P.J.P."/>
            <person name="McCowen C."/>
            <person name="Montmayeur A."/>
            <person name="Murphy C."/>
            <person name="Neiman D."/>
            <person name="Pearson M."/>
            <person name="Priest M."/>
            <person name="Roberts A."/>
            <person name="Saif S."/>
            <person name="Shea T."/>
            <person name="Sisk P."/>
            <person name="Stolte C."/>
            <person name="Sykes S."/>
            <person name="Wortman J."/>
            <person name="Nusbaum C."/>
            <person name="Birren B."/>
        </authorList>
    </citation>
    <scope>NUCLEOTIDE SEQUENCE [LARGE SCALE GENOMIC DNA]</scope>
    <source>
        <strain evidence="4 5">ATCC 38327</strain>
    </source>
</reference>
<feature type="signal peptide" evidence="3">
    <location>
        <begin position="1"/>
        <end position="36"/>
    </location>
</feature>
<dbReference type="PANTHER" id="PTHR43037:SF5">
    <property type="entry name" value="FERULOYL ESTERASE"/>
    <property type="match status" value="1"/>
</dbReference>
<evidence type="ECO:0000313" key="5">
    <source>
        <dbReference type="Proteomes" id="UP000054350"/>
    </source>
</evidence>
<keyword evidence="1 3" id="KW-0732">Signal</keyword>
<evidence type="ECO:0000313" key="4">
    <source>
        <dbReference type="EMBL" id="KNE59399.1"/>
    </source>
</evidence>
<dbReference type="GO" id="GO:0016787">
    <property type="term" value="F:hydrolase activity"/>
    <property type="evidence" value="ECO:0007669"/>
    <property type="project" value="UniProtKB-KW"/>
</dbReference>
<dbReference type="InterPro" id="IPR029058">
    <property type="entry name" value="AB_hydrolase_fold"/>
</dbReference>
<dbReference type="EMBL" id="GG745334">
    <property type="protein sequence ID" value="KNE59399.1"/>
    <property type="molecule type" value="Genomic_DNA"/>
</dbReference>
<dbReference type="AlphaFoldDB" id="A0A0L0SAG2"/>
<evidence type="ECO:0000256" key="2">
    <source>
        <dbReference type="ARBA" id="ARBA00022801"/>
    </source>
</evidence>
<evidence type="ECO:0000256" key="1">
    <source>
        <dbReference type="ARBA" id="ARBA00022729"/>
    </source>
</evidence>
<dbReference type="Proteomes" id="UP000054350">
    <property type="component" value="Unassembled WGS sequence"/>
</dbReference>
<dbReference type="InterPro" id="IPR050955">
    <property type="entry name" value="Plant_Biomass_Hydrol_Est"/>
</dbReference>
<reference evidence="5" key="2">
    <citation type="submission" date="2009-11" db="EMBL/GenBank/DDBJ databases">
        <title>The Genome Sequence of Allomyces macrogynus strain ATCC 38327.</title>
        <authorList>
            <consortium name="The Broad Institute Genome Sequencing Platform"/>
            <person name="Russ C."/>
            <person name="Cuomo C."/>
            <person name="Shea T."/>
            <person name="Young S.K."/>
            <person name="Zeng Q."/>
            <person name="Koehrsen M."/>
            <person name="Haas B."/>
            <person name="Borodovsky M."/>
            <person name="Guigo R."/>
            <person name="Alvarado L."/>
            <person name="Berlin A."/>
            <person name="Borenstein D."/>
            <person name="Chen Z."/>
            <person name="Engels R."/>
            <person name="Freedman E."/>
            <person name="Gellesch M."/>
            <person name="Goldberg J."/>
            <person name="Griggs A."/>
            <person name="Gujja S."/>
            <person name="Heiman D."/>
            <person name="Hepburn T."/>
            <person name="Howarth C."/>
            <person name="Jen D."/>
            <person name="Larson L."/>
            <person name="Lewis B."/>
            <person name="Mehta T."/>
            <person name="Park D."/>
            <person name="Pearson M."/>
            <person name="Roberts A."/>
            <person name="Saif S."/>
            <person name="Shenoy N."/>
            <person name="Sisk P."/>
            <person name="Stolte C."/>
            <person name="Sykes S."/>
            <person name="Walk T."/>
            <person name="White J."/>
            <person name="Yandava C."/>
            <person name="Burger G."/>
            <person name="Gray M.W."/>
            <person name="Holland P.W.H."/>
            <person name="King N."/>
            <person name="Lang F.B.F."/>
            <person name="Roger A.J."/>
            <person name="Ruiz-Trillo I."/>
            <person name="Lander E."/>
            <person name="Nusbaum C."/>
        </authorList>
    </citation>
    <scope>NUCLEOTIDE SEQUENCE [LARGE SCALE GENOMIC DNA]</scope>
    <source>
        <strain evidence="5">ATCC 38327</strain>
    </source>
</reference>
<protein>
    <submittedName>
        <fullName evidence="4">Uncharacterized protein</fullName>
    </submittedName>
</protein>
<keyword evidence="2" id="KW-0378">Hydrolase</keyword>
<accession>A0A0L0SAG2</accession>
<dbReference type="PANTHER" id="PTHR43037">
    <property type="entry name" value="UNNAMED PRODUCT-RELATED"/>
    <property type="match status" value="1"/>
</dbReference>
<dbReference type="VEuPathDB" id="FungiDB:AMAG_03682"/>
<dbReference type="SUPFAM" id="SSF53474">
    <property type="entry name" value="alpha/beta-Hydrolases"/>
    <property type="match status" value="1"/>
</dbReference>
<organism evidence="4 5">
    <name type="scientific">Allomyces macrogynus (strain ATCC 38327)</name>
    <name type="common">Allomyces javanicus var. macrogynus</name>
    <dbReference type="NCBI Taxonomy" id="578462"/>
    <lineage>
        <taxon>Eukaryota</taxon>
        <taxon>Fungi</taxon>
        <taxon>Fungi incertae sedis</taxon>
        <taxon>Blastocladiomycota</taxon>
        <taxon>Blastocladiomycetes</taxon>
        <taxon>Blastocladiales</taxon>
        <taxon>Blastocladiaceae</taxon>
        <taxon>Allomyces</taxon>
    </lineage>
</organism>
<keyword evidence="5" id="KW-1185">Reference proteome</keyword>
<name>A0A0L0SAG2_ALLM3</name>
<proteinExistence type="predicted"/>
<evidence type="ECO:0000256" key="3">
    <source>
        <dbReference type="SAM" id="SignalP"/>
    </source>
</evidence>
<sequence>MIASSPPLASRRWPAPVACVSLALALLAALVGIVTALPQNAPATSSATAVTAPVFLDAPLGPLNCTAFNQAVSAAAWRGAVTTVLSIANATRYGDAPRTVTIMLKRNTTSPNARVPAVVWWHGTGDQPLQHTEMFDTLPNVLFIAPSSAIGPSLFEWSTVLAPKMFDVWLMDDLAACLAQSSLVDTNRIYAMGFSAGGIHASHLSLLRPHYLAASILHSGGLVSTPYAQVNSADSSSSPYAKQSTRLPPVLAITGGPNDKFLIVNFTQTTSAYAVTYLSRKRALGLTVDSWSAPSPLAQCTHTAGHKISLPYQAVAMVAATSFAGNFDVNAPAAANLTNMPVCNVLQQKDFPLVLANATDATKAVAASNPAGNGAVGATGVPRMGGAVGAVVLAIAALAVL</sequence>